<proteinExistence type="predicted"/>
<comment type="caution">
    <text evidence="1">The sequence shown here is derived from an EMBL/GenBank/DDBJ whole genome shotgun (WGS) entry which is preliminary data.</text>
</comment>
<evidence type="ECO:0000313" key="1">
    <source>
        <dbReference type="EMBL" id="SHI40214.1"/>
    </source>
</evidence>
<organism evidence="1 2">
    <name type="scientific">Actinomyces denticolens</name>
    <dbReference type="NCBI Taxonomy" id="52767"/>
    <lineage>
        <taxon>Bacteria</taxon>
        <taxon>Bacillati</taxon>
        <taxon>Actinomycetota</taxon>
        <taxon>Actinomycetes</taxon>
        <taxon>Actinomycetales</taxon>
        <taxon>Actinomycetaceae</taxon>
        <taxon>Actinomyces</taxon>
    </lineage>
</organism>
<accession>A0ABY1I0S2</accession>
<dbReference type="EMBL" id="FQYL01000002">
    <property type="protein sequence ID" value="SHI40214.1"/>
    <property type="molecule type" value="Genomic_DNA"/>
</dbReference>
<name>A0ABY1I0S2_9ACTO</name>
<evidence type="ECO:0008006" key="3">
    <source>
        <dbReference type="Google" id="ProtNLM"/>
    </source>
</evidence>
<reference evidence="1 2" key="1">
    <citation type="submission" date="2016-11" db="EMBL/GenBank/DDBJ databases">
        <authorList>
            <person name="Varghese N."/>
            <person name="Submissions S."/>
        </authorList>
    </citation>
    <scope>NUCLEOTIDE SEQUENCE [LARGE SCALE GENOMIC DNA]</scope>
    <source>
        <strain evidence="1 2">PA</strain>
    </source>
</reference>
<protein>
    <recommendedName>
        <fullName evidence="3">ATP/GTP-binding protein</fullName>
    </recommendedName>
</protein>
<evidence type="ECO:0000313" key="2">
    <source>
        <dbReference type="Proteomes" id="UP000184390"/>
    </source>
</evidence>
<dbReference type="Proteomes" id="UP000184390">
    <property type="component" value="Unassembled WGS sequence"/>
</dbReference>
<gene>
    <name evidence="1" type="ORF">SAMN05216246_1029</name>
</gene>
<keyword evidence="2" id="KW-1185">Reference proteome</keyword>
<sequence length="108" mass="12180">MERGAALCWNRTMARRSSKRPYGAGHVPLDMGRLASVPRSQIGPGGAEFTVRHVRGGAKDYTCPGCHRRIVPGTAHVVAWSNESLFGADRGLEERRHWHTSCWERRLW</sequence>